<dbReference type="GO" id="GO:0016787">
    <property type="term" value="F:hydrolase activity"/>
    <property type="evidence" value="ECO:0007669"/>
    <property type="project" value="UniProtKB-KW"/>
</dbReference>
<evidence type="ECO:0000313" key="3">
    <source>
        <dbReference type="Proteomes" id="UP000016587"/>
    </source>
</evidence>
<dbReference type="STRING" id="1121448.DGI_0627"/>
<dbReference type="InterPro" id="IPR037522">
    <property type="entry name" value="HD_GYP_dom"/>
</dbReference>
<evidence type="ECO:0000259" key="1">
    <source>
        <dbReference type="PROSITE" id="PS51832"/>
    </source>
</evidence>
<dbReference type="SMART" id="SM00471">
    <property type="entry name" value="HDc"/>
    <property type="match status" value="1"/>
</dbReference>
<reference evidence="3" key="2">
    <citation type="submission" date="2013-07" db="EMBL/GenBank/DDBJ databases">
        <authorList>
            <person name="Morais-Silva F.O."/>
            <person name="Rezende A.M."/>
            <person name="Pimentel C."/>
            <person name="Resende D.M."/>
            <person name="Santos C.I."/>
            <person name="Clemente C."/>
            <person name="de Oliveira L.M."/>
            <person name="da Silva S.M."/>
            <person name="Costa D.A."/>
            <person name="Varela-Raposo A."/>
            <person name="Horacio E.C.A."/>
            <person name="Matos M."/>
            <person name="Flores O."/>
            <person name="Ruiz J.C."/>
            <person name="Rodrigues-Pousada C."/>
        </authorList>
    </citation>
    <scope>NUCLEOTIDE SEQUENCE [LARGE SCALE GENOMIC DNA]</scope>
    <source>
        <strain evidence="3">ATCC 19364 / DSM 1382 / NCIMB 9332 / VKM B-1759</strain>
    </source>
</reference>
<dbReference type="PANTHER" id="PTHR43155">
    <property type="entry name" value="CYCLIC DI-GMP PHOSPHODIESTERASE PA4108-RELATED"/>
    <property type="match status" value="1"/>
</dbReference>
<dbReference type="SUPFAM" id="SSF109604">
    <property type="entry name" value="HD-domain/PDEase-like"/>
    <property type="match status" value="1"/>
</dbReference>
<sequence length="246" mass="27187">MLYDKSWYLLDVGDTASPPCKCTCSSIHQFAEALGCAIDAKDHHTRCHSEQVAALAYALALDHGVSREAASAIHIAGHLHDLGKIAVPDHILLKEGPLSPEEWEVMKRHPEVGAHIVAPVKALNDEQGIAAMILHHHERFDGHGYPCGLAGDEIPCGARVLAVADCVSAMMQDRPYRRGVSLLEAAQEVHRQSGRQFDPDIALSFHNIVSVFKRQMPRRDDADFFRHLAHRHSCRDERNGHAEEAA</sequence>
<dbReference type="PATRIC" id="fig|1121448.10.peg.629"/>
<dbReference type="Gene3D" id="1.10.3210.10">
    <property type="entry name" value="Hypothetical protein af1432"/>
    <property type="match status" value="1"/>
</dbReference>
<evidence type="ECO:0000313" key="2">
    <source>
        <dbReference type="EMBL" id="AGW12534.1"/>
    </source>
</evidence>
<dbReference type="PROSITE" id="PS51832">
    <property type="entry name" value="HD_GYP"/>
    <property type="match status" value="1"/>
</dbReference>
<keyword evidence="2" id="KW-0378">Hydrolase</keyword>
<proteinExistence type="predicted"/>
<feature type="domain" description="HD-GYP" evidence="1">
    <location>
        <begin position="23"/>
        <end position="221"/>
    </location>
</feature>
<dbReference type="EMBL" id="CP006585">
    <property type="protein sequence ID" value="AGW12534.1"/>
    <property type="molecule type" value="Genomic_DNA"/>
</dbReference>
<dbReference type="KEGG" id="dgg:DGI_0627"/>
<protein>
    <submittedName>
        <fullName evidence="2">Putative metal dependent phosphohydrolase</fullName>
    </submittedName>
</protein>
<dbReference type="RefSeq" id="WP_021759200.1">
    <property type="nucleotide sequence ID" value="NC_022444.1"/>
</dbReference>
<dbReference type="Proteomes" id="UP000016587">
    <property type="component" value="Chromosome"/>
</dbReference>
<name>T2G8N0_MEGG1</name>
<organism evidence="2 3">
    <name type="scientific">Megalodesulfovibrio gigas (strain ATCC 19364 / DSM 1382 / NCIMB 9332 / VKM B-1759)</name>
    <name type="common">Desulfovibrio gigas</name>
    <dbReference type="NCBI Taxonomy" id="1121448"/>
    <lineage>
        <taxon>Bacteria</taxon>
        <taxon>Pseudomonadati</taxon>
        <taxon>Thermodesulfobacteriota</taxon>
        <taxon>Desulfovibrionia</taxon>
        <taxon>Desulfovibrionales</taxon>
        <taxon>Desulfovibrionaceae</taxon>
        <taxon>Megalodesulfovibrio</taxon>
    </lineage>
</organism>
<dbReference type="OrthoDB" id="9769359at2"/>
<dbReference type="CDD" id="cd00077">
    <property type="entry name" value="HDc"/>
    <property type="match status" value="1"/>
</dbReference>
<dbReference type="AlphaFoldDB" id="T2G8N0"/>
<reference evidence="2 3" key="1">
    <citation type="journal article" date="2013" name="J. Bacteriol.">
        <title>Roles of HynAB and Ech, the only two hydrogenases found in the model sulfate reducer Desulfovibrio gigas.</title>
        <authorList>
            <person name="Morais-Silva F.O."/>
            <person name="Santos C.I."/>
            <person name="Rodrigues R."/>
            <person name="Pereira I.A."/>
            <person name="Rodrigues-Pousada C."/>
        </authorList>
    </citation>
    <scope>NUCLEOTIDE SEQUENCE [LARGE SCALE GENOMIC DNA]</scope>
    <source>
        <strain evidence="3">ATCC 19364 / DSM 1382 / NCIMB 9332 / VKM B-1759</strain>
    </source>
</reference>
<dbReference type="eggNOG" id="COG3437">
    <property type="taxonomic scope" value="Bacteria"/>
</dbReference>
<keyword evidence="3" id="KW-1185">Reference proteome</keyword>
<gene>
    <name evidence="2" type="ORF">DGI_0627</name>
</gene>
<dbReference type="HOGENOM" id="CLU_000445_92_3_7"/>
<accession>T2G8N0</accession>
<dbReference type="Pfam" id="PF13487">
    <property type="entry name" value="HD_5"/>
    <property type="match status" value="1"/>
</dbReference>
<dbReference type="PANTHER" id="PTHR43155:SF2">
    <property type="entry name" value="CYCLIC DI-GMP PHOSPHODIESTERASE PA4108"/>
    <property type="match status" value="1"/>
</dbReference>
<dbReference type="InterPro" id="IPR003607">
    <property type="entry name" value="HD/PDEase_dom"/>
</dbReference>